<reference evidence="5" key="1">
    <citation type="journal article" date="2019" name="Int. J. Syst. Evol. Microbiol.">
        <title>The Global Catalogue of Microorganisms (GCM) 10K type strain sequencing project: providing services to taxonomists for standard genome sequencing and annotation.</title>
        <authorList>
            <consortium name="The Broad Institute Genomics Platform"/>
            <consortium name="The Broad Institute Genome Sequencing Center for Infectious Disease"/>
            <person name="Wu L."/>
            <person name="Ma J."/>
        </authorList>
    </citation>
    <scope>NUCLEOTIDE SEQUENCE [LARGE SCALE GENOMIC DNA]</scope>
    <source>
        <strain evidence="5">CCM 8609</strain>
    </source>
</reference>
<dbReference type="NCBIfam" id="TIGR00253">
    <property type="entry name" value="RNA_bind_YhbY"/>
    <property type="match status" value="1"/>
</dbReference>
<dbReference type="Gene3D" id="3.30.110.60">
    <property type="entry name" value="YhbY-like"/>
    <property type="match status" value="1"/>
</dbReference>
<dbReference type="InterPro" id="IPR001890">
    <property type="entry name" value="RNA-binding_CRM"/>
</dbReference>
<evidence type="ECO:0000313" key="4">
    <source>
        <dbReference type="EMBL" id="GGI63702.1"/>
    </source>
</evidence>
<comment type="caution">
    <text evidence="4">The sequence shown here is derived from an EMBL/GenBank/DDBJ whole genome shotgun (WGS) entry which is preliminary data.</text>
</comment>
<dbReference type="InterPro" id="IPR017924">
    <property type="entry name" value="RNA-binding_YhbY"/>
</dbReference>
<dbReference type="Proteomes" id="UP000603295">
    <property type="component" value="Unassembled WGS sequence"/>
</dbReference>
<dbReference type="InterPro" id="IPR051925">
    <property type="entry name" value="RNA-binding_domain"/>
</dbReference>
<evidence type="ECO:0000256" key="1">
    <source>
        <dbReference type="ARBA" id="ARBA00022884"/>
    </source>
</evidence>
<organism evidence="4 5">
    <name type="scientific">Limosilactobacillus caviae</name>
    <dbReference type="NCBI Taxonomy" id="1769424"/>
    <lineage>
        <taxon>Bacteria</taxon>
        <taxon>Bacillati</taxon>
        <taxon>Bacillota</taxon>
        <taxon>Bacilli</taxon>
        <taxon>Lactobacillales</taxon>
        <taxon>Lactobacillaceae</taxon>
        <taxon>Limosilactobacillus</taxon>
    </lineage>
</organism>
<evidence type="ECO:0000259" key="3">
    <source>
        <dbReference type="PROSITE" id="PS51295"/>
    </source>
</evidence>
<name>A0ABQ2C610_9LACO</name>
<dbReference type="SMART" id="SM01103">
    <property type="entry name" value="CRS1_YhbY"/>
    <property type="match status" value="1"/>
</dbReference>
<feature type="domain" description="CRM" evidence="3">
    <location>
        <begin position="14"/>
        <end position="110"/>
    </location>
</feature>
<keyword evidence="1 2" id="KW-0694">RNA-binding</keyword>
<dbReference type="PANTHER" id="PTHR40065">
    <property type="entry name" value="RNA-BINDING PROTEIN YHBY"/>
    <property type="match status" value="1"/>
</dbReference>
<dbReference type="EMBL" id="BMDS01000005">
    <property type="protein sequence ID" value="GGI63702.1"/>
    <property type="molecule type" value="Genomic_DNA"/>
</dbReference>
<sequence length="116" mass="13260">MRWFNVDIGKERVMQLRGKQKRFLRAQANHLQPLFSVGKDGLTDNWLAQLDGALDRRELIKVSILQNSDVTTDEVRQMIEEKTDIQVVQVIGRVLVLFKVSANKDARGLSSRVAEI</sequence>
<dbReference type="PANTHER" id="PTHR40065:SF3">
    <property type="entry name" value="RNA-BINDING PROTEIN YHBY"/>
    <property type="match status" value="1"/>
</dbReference>
<proteinExistence type="predicted"/>
<gene>
    <name evidence="4" type="ORF">GCM10011459_15360</name>
</gene>
<evidence type="ECO:0000313" key="5">
    <source>
        <dbReference type="Proteomes" id="UP000603295"/>
    </source>
</evidence>
<accession>A0ABQ2C610</accession>
<dbReference type="PROSITE" id="PS51295">
    <property type="entry name" value="CRM"/>
    <property type="match status" value="1"/>
</dbReference>
<evidence type="ECO:0000256" key="2">
    <source>
        <dbReference type="PROSITE-ProRule" id="PRU00626"/>
    </source>
</evidence>
<keyword evidence="5" id="KW-1185">Reference proteome</keyword>
<protein>
    <submittedName>
        <fullName evidence="4">RNA-binding protein</fullName>
    </submittedName>
</protein>
<dbReference type="SUPFAM" id="SSF75471">
    <property type="entry name" value="YhbY-like"/>
    <property type="match status" value="1"/>
</dbReference>
<dbReference type="InterPro" id="IPR035920">
    <property type="entry name" value="YhbY-like_sf"/>
</dbReference>
<dbReference type="Pfam" id="PF01985">
    <property type="entry name" value="CRS1_YhbY"/>
    <property type="match status" value="1"/>
</dbReference>